<evidence type="ECO:0000313" key="3">
    <source>
        <dbReference type="Proteomes" id="UP000324575"/>
    </source>
</evidence>
<dbReference type="Proteomes" id="UP000324575">
    <property type="component" value="Unassembled WGS sequence"/>
</dbReference>
<organism evidence="2 3">
    <name type="scientific">Candidatus Ordinivivax streblomastigis</name>
    <dbReference type="NCBI Taxonomy" id="2540710"/>
    <lineage>
        <taxon>Bacteria</taxon>
        <taxon>Pseudomonadati</taxon>
        <taxon>Bacteroidota</taxon>
        <taxon>Bacteroidia</taxon>
        <taxon>Bacteroidales</taxon>
        <taxon>Candidatus Ordinivivax</taxon>
    </lineage>
</organism>
<name>A0A5M8P2R9_9BACT</name>
<dbReference type="PROSITE" id="PS51257">
    <property type="entry name" value="PROKAR_LIPOPROTEIN"/>
    <property type="match status" value="1"/>
</dbReference>
<dbReference type="InterPro" id="IPR000782">
    <property type="entry name" value="FAS1_domain"/>
</dbReference>
<dbReference type="InterPro" id="IPR036378">
    <property type="entry name" value="FAS1_dom_sf"/>
</dbReference>
<dbReference type="Gene3D" id="2.30.180.10">
    <property type="entry name" value="FAS1 domain"/>
    <property type="match status" value="1"/>
</dbReference>
<reference evidence="2 3" key="1">
    <citation type="submission" date="2019-03" db="EMBL/GenBank/DDBJ databases">
        <title>Single cell metagenomics reveals metabolic interactions within the superorganism composed of flagellate Streblomastix strix and complex community of Bacteroidetes bacteria on its surface.</title>
        <authorList>
            <person name="Treitli S.C."/>
            <person name="Kolisko M."/>
            <person name="Husnik F."/>
            <person name="Keeling P."/>
            <person name="Hampl V."/>
        </authorList>
    </citation>
    <scope>NUCLEOTIDE SEQUENCE [LARGE SCALE GENOMIC DNA]</scope>
    <source>
        <strain evidence="2">St1</strain>
    </source>
</reference>
<gene>
    <name evidence="2" type="ORF">EZS26_000935</name>
</gene>
<feature type="domain" description="FAS1" evidence="1">
    <location>
        <begin position="51"/>
        <end position="175"/>
    </location>
</feature>
<evidence type="ECO:0000313" key="2">
    <source>
        <dbReference type="EMBL" id="KAA6302765.1"/>
    </source>
</evidence>
<dbReference type="SUPFAM" id="SSF82153">
    <property type="entry name" value="FAS1 domain"/>
    <property type="match status" value="1"/>
</dbReference>
<dbReference type="Pfam" id="PF02469">
    <property type="entry name" value="Fasciclin"/>
    <property type="match status" value="1"/>
</dbReference>
<dbReference type="AlphaFoldDB" id="A0A5M8P2R9"/>
<protein>
    <recommendedName>
        <fullName evidence="1">FAS1 domain-containing protein</fullName>
    </recommendedName>
</protein>
<evidence type="ECO:0000259" key="1">
    <source>
        <dbReference type="PROSITE" id="PS50213"/>
    </source>
</evidence>
<dbReference type="EMBL" id="SNRX01000005">
    <property type="protein sequence ID" value="KAA6302765.1"/>
    <property type="molecule type" value="Genomic_DNA"/>
</dbReference>
<dbReference type="PROSITE" id="PS50213">
    <property type="entry name" value="FAS1"/>
    <property type="match status" value="1"/>
</dbReference>
<comment type="caution">
    <text evidence="2">The sequence shown here is derived from an EMBL/GenBank/DDBJ whole genome shotgun (WGS) entry which is preliminary data.</text>
</comment>
<proteinExistence type="predicted"/>
<accession>A0A5M8P2R9</accession>
<sequence length="524" mass="58795">MNRINKITSQFSSFFEVFKALIVLIVASALYSCTDNTWDKHYQADPAIVSGDNLWTTLEAQPELSIFTGWLKAYGYDKTLSQSQAYTIFAPKNSALADIDTTGLEVKTEWIENHIARFIIPASGVTPYIVGTLNRKRIDLTNIGGTYFFGAASFTLPNQSIVASNGLIHVLDNYEPFFPNIWEYLTKQNDLDSIKNYFYSFDEIVFDESSSVPGSVVNGQQTYLDSVFINKNSLLQNLRGYINREDSSYVMLVPNNTAWIEAYDRIKDDFVYYNLSARTADSLQRTNAGYALVQDLIFSNTVQSSPKDSLTSTSRNTFYNPQELFAGTEEVITSNGKMYITNQLKIKPYESWHKSIKVEAERAFGRENTLSTVSTPRAEGVIAVSGGRYLLVTPSTASGNPTITFEIPNTLSSTYNIYCVFVPVTVNNPNAKSLSCKVYFNLAYLNRSGNYMTDRFPASGTIDTNPYTMDTVLIASDFKFPTANYNEEITTVTLKVVSNVGRNETANFSRELLLDCILFEPQKQ</sequence>